<evidence type="ECO:0000313" key="3">
    <source>
        <dbReference type="Proteomes" id="UP000029980"/>
    </source>
</evidence>
<dbReference type="InterPro" id="IPR036388">
    <property type="entry name" value="WH-like_DNA-bd_sf"/>
</dbReference>
<sequence length="364" mass="41784">MVRGRNPFKLRTLSRRTELFGESHKKALEELESLILEGEPIVLLGPRRVGKTSLLNIALNENKNKICYLYYDLSPFMGQRAINVSQLVVTKSNLLAFSEKAGFRINLKIIEGWRERVTTSEYSRELLNLLRELHGRCDHGAIIFDEAQTLAFLRGLDFRGVFQLIMNSYDNISLVLTGSMPGILSNYLNPEAEEAGFSRFFNEISISRWDSKTTEEYLRKHIDIEEGEVREVSLSLSNVPGFVAMYGHLRWRGLSHSEALSRVYEKAVSLWKSDVRKFLTVYSSHTYYYLLLALAVGSPIGLRYSELMESTFEVAQKMGSSFSESSFKRALRRLKDAGFIEETETGRYLIPEPPLREALRRLRL</sequence>
<evidence type="ECO:0000313" key="2">
    <source>
        <dbReference type="EMBL" id="AIU70884.1"/>
    </source>
</evidence>
<protein>
    <recommendedName>
        <fullName evidence="1">ORC1/DEAH AAA+ ATPase domain-containing protein</fullName>
    </recommendedName>
</protein>
<dbReference type="Gene3D" id="1.10.10.10">
    <property type="entry name" value="Winged helix-like DNA-binding domain superfamily/Winged helix DNA-binding domain"/>
    <property type="match status" value="1"/>
</dbReference>
<dbReference type="STRING" id="1505907.TEU_11390"/>
<dbReference type="InterPro" id="IPR049945">
    <property type="entry name" value="AAA_22"/>
</dbReference>
<dbReference type="SUPFAM" id="SSF52540">
    <property type="entry name" value="P-loop containing nucleoside triphosphate hydrolases"/>
    <property type="match status" value="1"/>
</dbReference>
<gene>
    <name evidence="2" type="ORF">TEU_11390</name>
</gene>
<dbReference type="AlphaFoldDB" id="A0A097QWL7"/>
<reference evidence="2 3" key="1">
    <citation type="journal article" date="2015" name="Int. J. Syst. Evol. Microbiol.">
        <title>Thermococcus eurythermalis sp. nov., a conditional piezophilic hyperthermophilic archaeon with a wide temperature range isolated from an oil-immersed chimney in the Guaymas Basin.</title>
        <authorList>
            <person name="Zhao W."/>
            <person name="Zeng X."/>
            <person name="Xiao X."/>
        </authorList>
    </citation>
    <scope>NUCLEOTIDE SEQUENCE [LARGE SCALE GENOMIC DNA]</scope>
    <source>
        <strain evidence="2 3">A501</strain>
    </source>
</reference>
<dbReference type="KEGG" id="teu:TEU_11390"/>
<dbReference type="Proteomes" id="UP000029980">
    <property type="component" value="Chromosome"/>
</dbReference>
<dbReference type="InterPro" id="IPR027417">
    <property type="entry name" value="P-loop_NTPase"/>
</dbReference>
<accession>A0A097QWL7</accession>
<dbReference type="PANTHER" id="PTHR34301:SF8">
    <property type="entry name" value="ATPASE DOMAIN-CONTAINING PROTEIN"/>
    <property type="match status" value="1"/>
</dbReference>
<dbReference type="Gene3D" id="3.40.50.300">
    <property type="entry name" value="P-loop containing nucleotide triphosphate hydrolases"/>
    <property type="match status" value="1"/>
</dbReference>
<name>A0A097QWL7_9EURY</name>
<keyword evidence="3" id="KW-1185">Reference proteome</keyword>
<dbReference type="EMBL" id="CP008887">
    <property type="protein sequence ID" value="AIU70884.1"/>
    <property type="molecule type" value="Genomic_DNA"/>
</dbReference>
<proteinExistence type="predicted"/>
<feature type="domain" description="ORC1/DEAH AAA+ ATPase" evidence="1">
    <location>
        <begin position="40"/>
        <end position="179"/>
    </location>
</feature>
<dbReference type="Pfam" id="PF13401">
    <property type="entry name" value="AAA_22"/>
    <property type="match status" value="1"/>
</dbReference>
<dbReference type="PANTHER" id="PTHR34301">
    <property type="entry name" value="DNA-BINDING PROTEIN-RELATED"/>
    <property type="match status" value="1"/>
</dbReference>
<dbReference type="HOGENOM" id="CLU_061108_0_0_2"/>
<evidence type="ECO:0000259" key="1">
    <source>
        <dbReference type="Pfam" id="PF13401"/>
    </source>
</evidence>
<dbReference type="GO" id="GO:0016887">
    <property type="term" value="F:ATP hydrolysis activity"/>
    <property type="evidence" value="ECO:0007669"/>
    <property type="project" value="InterPro"/>
</dbReference>
<dbReference type="Gene3D" id="1.10.8.60">
    <property type="match status" value="1"/>
</dbReference>
<organism evidence="2 3">
    <name type="scientific">Thermococcus eurythermalis</name>
    <dbReference type="NCBI Taxonomy" id="1505907"/>
    <lineage>
        <taxon>Archaea</taxon>
        <taxon>Methanobacteriati</taxon>
        <taxon>Methanobacteriota</taxon>
        <taxon>Thermococci</taxon>
        <taxon>Thermococcales</taxon>
        <taxon>Thermococcaceae</taxon>
        <taxon>Thermococcus</taxon>
    </lineage>
</organism>